<dbReference type="GO" id="GO:0043139">
    <property type="term" value="F:5'-3' DNA helicase activity"/>
    <property type="evidence" value="ECO:0007669"/>
    <property type="project" value="TreeGrafter"/>
</dbReference>
<comment type="caution">
    <text evidence="8">The sequence shown here is derived from an EMBL/GenBank/DDBJ whole genome shotgun (WGS) entry which is preliminary data.</text>
</comment>
<sequence length="600" mass="66906">MSLHRALVLGSGFWSVLRTFKHRPGSSPAPVTLPCIPEVNLLDIEDAALMDALMLEILPADRARFRQYFSKRALGLGLMTAGPGFGKTTALSVATLGMAESLGPIFASAPTHVAVDHFAARLYAISSSVVDRHNRGKPERGRIRRQLVIRGYDEEEYEALQRLLRDAQETDDATADPWKRPGRWNLHLSKAYWLLICTRSRAVPSLDPRDSIAIHRLQRQIDQDPKLVRLRRVASGTISWEEYANGKMVDKNVIEALFRRILEAADIVCTTPAQSCGKFYRDWKKTKARGFAIDEAANMTRPDLYSLWGNTMMPCVLAGDVRQLPPAVMALDEKDSQGNAINRLGRDAKISPLEFFQGLGIPVYRLQTQLRMARGLFDLSKRFVYPDVDCTYGPGCSIELDAHRVGRDLESFVLGKHPQLNAAPTGSLQPIFIHCSNSYCHVDPMTKSKSNRDQVLVALDFILDFISSTAGRVEPSQITIITPYTANMHVIEEIRKGMKYATLASMKPAKTVHSFQGQESDIVVAIMATTKQSGPGMTTDEHQLNVMLSRHRSGLIIVGDIYVTGRLGGERNNGRRRTKSVGTSSSVYQTLWEKKRVIMI</sequence>
<name>A0A3M2SE09_9HYPO</name>
<evidence type="ECO:0000256" key="3">
    <source>
        <dbReference type="ARBA" id="ARBA00022801"/>
    </source>
</evidence>
<organism evidence="8 9">
    <name type="scientific">Fusarium kuroshium</name>
    <dbReference type="NCBI Taxonomy" id="2010991"/>
    <lineage>
        <taxon>Eukaryota</taxon>
        <taxon>Fungi</taxon>
        <taxon>Dikarya</taxon>
        <taxon>Ascomycota</taxon>
        <taxon>Pezizomycotina</taxon>
        <taxon>Sordariomycetes</taxon>
        <taxon>Hypocreomycetidae</taxon>
        <taxon>Hypocreales</taxon>
        <taxon>Nectriaceae</taxon>
        <taxon>Fusarium</taxon>
        <taxon>Fusarium solani species complex</taxon>
    </lineage>
</organism>
<dbReference type="STRING" id="2010991.A0A3M2SE09"/>
<evidence type="ECO:0000256" key="5">
    <source>
        <dbReference type="ARBA" id="ARBA00022840"/>
    </source>
</evidence>
<keyword evidence="5" id="KW-0067">ATP-binding</keyword>
<dbReference type="EMBL" id="NKUJ01000058">
    <property type="protein sequence ID" value="RMJ15796.1"/>
    <property type="molecule type" value="Genomic_DNA"/>
</dbReference>
<evidence type="ECO:0000313" key="9">
    <source>
        <dbReference type="Proteomes" id="UP000277212"/>
    </source>
</evidence>
<gene>
    <name evidence="8" type="ORF">CDV36_004505</name>
</gene>
<dbReference type="Pfam" id="PF13086">
    <property type="entry name" value="AAA_11"/>
    <property type="match status" value="1"/>
</dbReference>
<proteinExistence type="inferred from homology"/>
<keyword evidence="2" id="KW-0547">Nucleotide-binding</keyword>
<evidence type="ECO:0000256" key="1">
    <source>
        <dbReference type="ARBA" id="ARBA00007913"/>
    </source>
</evidence>
<dbReference type="SUPFAM" id="SSF52540">
    <property type="entry name" value="P-loop containing nucleoside triphosphate hydrolases"/>
    <property type="match status" value="1"/>
</dbReference>
<accession>A0A3M2SE09</accession>
<evidence type="ECO:0000256" key="4">
    <source>
        <dbReference type="ARBA" id="ARBA00022806"/>
    </source>
</evidence>
<dbReference type="AlphaFoldDB" id="A0A3M2SE09"/>
<dbReference type="InterPro" id="IPR041679">
    <property type="entry name" value="DNA2/NAM7-like_C"/>
</dbReference>
<keyword evidence="3" id="KW-0378">Hydrolase</keyword>
<dbReference type="GO" id="GO:0005524">
    <property type="term" value="F:ATP binding"/>
    <property type="evidence" value="ECO:0007669"/>
    <property type="project" value="UniProtKB-KW"/>
</dbReference>
<dbReference type="InterPro" id="IPR050534">
    <property type="entry name" value="Coronavir_polyprotein_1ab"/>
</dbReference>
<reference evidence="8 9" key="1">
    <citation type="submission" date="2017-06" db="EMBL/GenBank/DDBJ databases">
        <title>Comparative genomic analysis of Ambrosia Fusariam Clade fungi.</title>
        <authorList>
            <person name="Stajich J.E."/>
            <person name="Carrillo J."/>
            <person name="Kijimoto T."/>
            <person name="Eskalen A."/>
            <person name="O'Donnell K."/>
            <person name="Kasson M."/>
        </authorList>
    </citation>
    <scope>NUCLEOTIDE SEQUENCE [LARGE SCALE GENOMIC DNA]</scope>
    <source>
        <strain evidence="8">UCR3666</strain>
    </source>
</reference>
<feature type="domain" description="DNA2/NAM7 helicase-like C-terminal" evidence="7">
    <location>
        <begin position="356"/>
        <end position="560"/>
    </location>
</feature>
<dbReference type="OrthoDB" id="6513042at2759"/>
<dbReference type="InterPro" id="IPR027417">
    <property type="entry name" value="P-loop_NTPase"/>
</dbReference>
<evidence type="ECO:0000259" key="6">
    <source>
        <dbReference type="Pfam" id="PF13086"/>
    </source>
</evidence>
<protein>
    <recommendedName>
        <fullName evidence="10">DNA2/NAM7 helicase-like C-terminal domain-containing protein</fullName>
    </recommendedName>
</protein>
<evidence type="ECO:0000313" key="8">
    <source>
        <dbReference type="EMBL" id="RMJ15796.1"/>
    </source>
</evidence>
<feature type="domain" description="DNA2/NAM7 helicase helicase" evidence="6">
    <location>
        <begin position="73"/>
        <end position="329"/>
    </location>
</feature>
<dbReference type="InterPro" id="IPR041677">
    <property type="entry name" value="DNA2/NAM7_AAA_11"/>
</dbReference>
<keyword evidence="9" id="KW-1185">Reference proteome</keyword>
<keyword evidence="4" id="KW-0347">Helicase</keyword>
<evidence type="ECO:0000259" key="7">
    <source>
        <dbReference type="Pfam" id="PF13087"/>
    </source>
</evidence>
<comment type="similarity">
    <text evidence="1">Belongs to the DNA2/NAM7 helicase family.</text>
</comment>
<dbReference type="PANTHER" id="PTHR43788">
    <property type="entry name" value="DNA2/NAM7 HELICASE FAMILY MEMBER"/>
    <property type="match status" value="1"/>
</dbReference>
<evidence type="ECO:0000256" key="2">
    <source>
        <dbReference type="ARBA" id="ARBA00022741"/>
    </source>
</evidence>
<dbReference type="Pfam" id="PF13087">
    <property type="entry name" value="AAA_12"/>
    <property type="match status" value="1"/>
</dbReference>
<dbReference type="PANTHER" id="PTHR43788:SF8">
    <property type="entry name" value="DNA-BINDING PROTEIN SMUBP-2"/>
    <property type="match status" value="1"/>
</dbReference>
<dbReference type="GO" id="GO:0016787">
    <property type="term" value="F:hydrolase activity"/>
    <property type="evidence" value="ECO:0007669"/>
    <property type="project" value="UniProtKB-KW"/>
</dbReference>
<dbReference type="Gene3D" id="3.40.50.300">
    <property type="entry name" value="P-loop containing nucleotide triphosphate hydrolases"/>
    <property type="match status" value="2"/>
</dbReference>
<evidence type="ECO:0008006" key="10">
    <source>
        <dbReference type="Google" id="ProtNLM"/>
    </source>
</evidence>
<dbReference type="Proteomes" id="UP000277212">
    <property type="component" value="Unassembled WGS sequence"/>
</dbReference>